<evidence type="ECO:0000256" key="8">
    <source>
        <dbReference type="ARBA" id="ARBA00022679"/>
    </source>
</evidence>
<keyword evidence="10" id="KW-0235">DNA replication</keyword>
<dbReference type="EC" id="4.2.99.18" evidence="4"/>
<keyword evidence="11" id="KW-0227">DNA damage</keyword>
<dbReference type="Gene3D" id="3.30.460.10">
    <property type="entry name" value="Beta Polymerase, domain 2"/>
    <property type="match status" value="1"/>
</dbReference>
<dbReference type="InterPro" id="IPR016195">
    <property type="entry name" value="Pol/histidinol_Pase-like"/>
</dbReference>
<dbReference type="Pfam" id="PF14791">
    <property type="entry name" value="DNA_pol_B_thumb"/>
    <property type="match status" value="1"/>
</dbReference>
<evidence type="ECO:0000256" key="5">
    <source>
        <dbReference type="ARBA" id="ARBA00020020"/>
    </source>
</evidence>
<organism evidence="25 26">
    <name type="scientific">Halovenus carboxidivorans</name>
    <dbReference type="NCBI Taxonomy" id="2692199"/>
    <lineage>
        <taxon>Archaea</taxon>
        <taxon>Methanobacteriati</taxon>
        <taxon>Methanobacteriota</taxon>
        <taxon>Stenosarchaea group</taxon>
        <taxon>Halobacteria</taxon>
        <taxon>Halobacteriales</taxon>
        <taxon>Haloarculaceae</taxon>
        <taxon>Halovenus</taxon>
    </lineage>
</organism>
<dbReference type="InterPro" id="IPR010996">
    <property type="entry name" value="HHH_MUS81"/>
</dbReference>
<sequence>MSRNDEVARRLETFADLLEAQDVSYKPRTYRRAAENVRDYPEDIADLAADGKEAVAEIDGVGDAISAKIVEYVETGEIEELTELQAEMPVEMDALTRVEGVGPKTVGTLYEELGVQTLDDLESAARAGEIQEVPGFGPKTEQNILDGIDFARTAHERQLLDRARPRGERVRDALLETEAVERCELAGSIRRWKPTVGDVDVLVGSDQPEAVIEAFQSLDIADTVIEAGTSKASLRTEGVRVDLRVVDDEEFGAALQYFTGSKQHNVAVRNRALDRDQKVNEYGVFDISEVADPDSGQRVGERVAGVDEEGMYDALGMEWVPPELREDRGEVERAAAGDLPDLLEQSQLRGDLHMHSEWSDGGNSITELVDAAAEFGHEYIAVTDHASGPGILSGVGLDDDELYEQIERIEAVAAEAEIEVFAGVEANIEADGGISVGDDVLEALDLVVASPHSGLDGEGTERLAEAARHPEVDVLGHPSGRRLNQRAGLDLDVERLAAVAAEHGTALEINSTPGRLDLPGRAVKQALDAGATVVIDTDAHEPSSFEYIRYGAHTARRGWAEAEDVLNTRPAEEIQAFVQ</sequence>
<keyword evidence="25" id="KW-0378">Hydrolase</keyword>
<dbReference type="SUPFAM" id="SSF47802">
    <property type="entry name" value="DNA polymerase beta, N-terminal domain-like"/>
    <property type="match status" value="1"/>
</dbReference>
<dbReference type="SUPFAM" id="SSF158702">
    <property type="entry name" value="Sec63 N-terminal domain-like"/>
    <property type="match status" value="1"/>
</dbReference>
<dbReference type="Gene3D" id="1.10.150.20">
    <property type="entry name" value="5' to 3' exonuclease, C-terminal subdomain"/>
    <property type="match status" value="1"/>
</dbReference>
<dbReference type="AlphaFoldDB" id="A0A6B0SYD4"/>
<comment type="catalytic activity">
    <reaction evidence="18">
        <text>2'-deoxyribonucleotide-(2'-deoxyribose 5'-phosphate)-2'-deoxyribonucleotide-DNA = a 3'-end 2'-deoxyribonucleotide-(2,3-dehydro-2,3-deoxyribose 5'-phosphate)-DNA + a 5'-end 5'-phospho-2'-deoxyribonucleoside-DNA + H(+)</text>
        <dbReference type="Rhea" id="RHEA:66592"/>
        <dbReference type="Rhea" id="RHEA-COMP:13180"/>
        <dbReference type="Rhea" id="RHEA-COMP:16897"/>
        <dbReference type="Rhea" id="RHEA-COMP:17067"/>
        <dbReference type="ChEBI" id="CHEBI:15378"/>
        <dbReference type="ChEBI" id="CHEBI:136412"/>
        <dbReference type="ChEBI" id="CHEBI:157695"/>
        <dbReference type="ChEBI" id="CHEBI:167181"/>
        <dbReference type="EC" id="4.2.99.18"/>
    </reaction>
</comment>
<keyword evidence="7" id="KW-0237">DNA synthesis</keyword>
<evidence type="ECO:0000256" key="18">
    <source>
        <dbReference type="ARBA" id="ARBA00044632"/>
    </source>
</evidence>
<evidence type="ECO:0000256" key="1">
    <source>
        <dbReference type="ARBA" id="ARBA00001946"/>
    </source>
</evidence>
<keyword evidence="15" id="KW-0234">DNA repair</keyword>
<dbReference type="Pfam" id="PF14716">
    <property type="entry name" value="HHH_8"/>
    <property type="match status" value="1"/>
</dbReference>
<keyword evidence="13" id="KW-0239">DNA-directed DNA polymerase</keyword>
<dbReference type="OrthoDB" id="8999at2157"/>
<dbReference type="Gene3D" id="3.30.210.10">
    <property type="entry name" value="DNA polymerase, thumb domain"/>
    <property type="match status" value="1"/>
</dbReference>
<dbReference type="EC" id="2.7.7.7" evidence="3"/>
<comment type="cofactor">
    <cofactor evidence="1">
        <name>Mg(2+)</name>
        <dbReference type="ChEBI" id="CHEBI:18420"/>
    </cofactor>
</comment>
<keyword evidence="25" id="KW-0269">Exonuclease</keyword>
<keyword evidence="14" id="KW-0915">Sodium</keyword>
<dbReference type="EMBL" id="WUUT01000001">
    <property type="protein sequence ID" value="MXR50574.1"/>
    <property type="molecule type" value="Genomic_DNA"/>
</dbReference>
<dbReference type="CDD" id="cd00141">
    <property type="entry name" value="NT_POLXc"/>
    <property type="match status" value="1"/>
</dbReference>
<evidence type="ECO:0000256" key="11">
    <source>
        <dbReference type="ARBA" id="ARBA00022763"/>
    </source>
</evidence>
<feature type="domain" description="Helix-hairpin-helix DNA-binding motif class 1" evidence="22">
    <location>
        <begin position="53"/>
        <end position="72"/>
    </location>
</feature>
<dbReference type="Gene3D" id="3.20.20.140">
    <property type="entry name" value="Metal-dependent hydrolases"/>
    <property type="match status" value="1"/>
</dbReference>
<dbReference type="GO" id="GO:0006281">
    <property type="term" value="P:DNA repair"/>
    <property type="evidence" value="ECO:0007669"/>
    <property type="project" value="UniProtKB-KW"/>
</dbReference>
<dbReference type="InterPro" id="IPR022311">
    <property type="entry name" value="PolX-like"/>
</dbReference>
<dbReference type="InterPro" id="IPR047967">
    <property type="entry name" value="PolX_PHP"/>
</dbReference>
<comment type="catalytic activity">
    <reaction evidence="21">
        <text>DNA(n) + a 2'-deoxyribonucleoside 5'-triphosphate = DNA(n+1) + diphosphate</text>
        <dbReference type="Rhea" id="RHEA:22508"/>
        <dbReference type="Rhea" id="RHEA-COMP:17339"/>
        <dbReference type="Rhea" id="RHEA-COMP:17340"/>
        <dbReference type="ChEBI" id="CHEBI:33019"/>
        <dbReference type="ChEBI" id="CHEBI:61560"/>
        <dbReference type="ChEBI" id="CHEBI:173112"/>
        <dbReference type="EC" id="2.7.7.7"/>
    </reaction>
</comment>
<evidence type="ECO:0000256" key="13">
    <source>
        <dbReference type="ARBA" id="ARBA00022932"/>
    </source>
</evidence>
<evidence type="ECO:0000259" key="24">
    <source>
        <dbReference type="SMART" id="SM00483"/>
    </source>
</evidence>
<comment type="caution">
    <text evidence="25">The sequence shown here is derived from an EMBL/GenBank/DDBJ whole genome shotgun (WGS) entry which is preliminary data.</text>
</comment>
<accession>A0A6B0SYD4</accession>
<gene>
    <name evidence="25" type="primary">polX</name>
    <name evidence="25" type="ORF">GRX03_02985</name>
</gene>
<keyword evidence="26" id="KW-1185">Reference proteome</keyword>
<evidence type="ECO:0000313" key="25">
    <source>
        <dbReference type="EMBL" id="MXR50574.1"/>
    </source>
</evidence>
<evidence type="ECO:0000259" key="22">
    <source>
        <dbReference type="SMART" id="SM00278"/>
    </source>
</evidence>
<dbReference type="NCBIfam" id="NF006375">
    <property type="entry name" value="PRK08609.1"/>
    <property type="match status" value="1"/>
</dbReference>
<evidence type="ECO:0000256" key="9">
    <source>
        <dbReference type="ARBA" id="ARBA00022695"/>
    </source>
</evidence>
<dbReference type="InterPro" id="IPR037160">
    <property type="entry name" value="DNA_Pol_thumb_sf"/>
</dbReference>
<protein>
    <recommendedName>
        <fullName evidence="5">DNA polymerase beta</fullName>
        <ecNumber evidence="3">2.7.7.7</ecNumber>
        <ecNumber evidence="4">4.2.99.18</ecNumber>
    </recommendedName>
    <alternativeName>
        <fullName evidence="16">5'-deoxyribose-phosphate lyase</fullName>
    </alternativeName>
    <alternativeName>
        <fullName evidence="17">AP lyase</fullName>
    </alternativeName>
</protein>
<dbReference type="GO" id="GO:0005829">
    <property type="term" value="C:cytosol"/>
    <property type="evidence" value="ECO:0007669"/>
    <property type="project" value="TreeGrafter"/>
</dbReference>
<dbReference type="Pfam" id="PF14520">
    <property type="entry name" value="HHH_5"/>
    <property type="match status" value="1"/>
</dbReference>
<keyword evidence="9" id="KW-0548">Nucleotidyltransferase</keyword>
<dbReference type="GO" id="GO:0003887">
    <property type="term" value="F:DNA-directed DNA polymerase activity"/>
    <property type="evidence" value="ECO:0007669"/>
    <property type="project" value="UniProtKB-KW"/>
</dbReference>
<evidence type="ECO:0000256" key="21">
    <source>
        <dbReference type="ARBA" id="ARBA00049244"/>
    </source>
</evidence>
<dbReference type="InterPro" id="IPR043519">
    <property type="entry name" value="NT_sf"/>
</dbReference>
<keyword evidence="6" id="KW-0488">Methylation</keyword>
<keyword evidence="25" id="KW-0540">Nuclease</keyword>
<evidence type="ECO:0000256" key="15">
    <source>
        <dbReference type="ARBA" id="ARBA00023204"/>
    </source>
</evidence>
<dbReference type="GO" id="GO:0042578">
    <property type="term" value="F:phosphoric ester hydrolase activity"/>
    <property type="evidence" value="ECO:0007669"/>
    <property type="project" value="TreeGrafter"/>
</dbReference>
<dbReference type="InterPro" id="IPR029398">
    <property type="entry name" value="PolB_thumb"/>
</dbReference>
<dbReference type="CDD" id="cd07436">
    <property type="entry name" value="PHP_PolX"/>
    <property type="match status" value="1"/>
</dbReference>
<dbReference type="Pfam" id="PF02811">
    <property type="entry name" value="PHP"/>
    <property type="match status" value="1"/>
</dbReference>
<feature type="domain" description="DNA-directed DNA polymerase X" evidence="24">
    <location>
        <begin position="1"/>
        <end position="326"/>
    </location>
</feature>
<dbReference type="GO" id="GO:0003677">
    <property type="term" value="F:DNA binding"/>
    <property type="evidence" value="ECO:0007669"/>
    <property type="project" value="InterPro"/>
</dbReference>
<feature type="domain" description="Helix-hairpin-helix DNA-binding motif class 1" evidence="22">
    <location>
        <begin position="128"/>
        <end position="147"/>
    </location>
</feature>
<feature type="domain" description="Polymerase/histidinol phosphatase N-terminal" evidence="23">
    <location>
        <begin position="350"/>
        <end position="430"/>
    </location>
</feature>
<evidence type="ECO:0000256" key="19">
    <source>
        <dbReference type="ARBA" id="ARBA00044678"/>
    </source>
</evidence>
<dbReference type="PRINTS" id="PR00870">
    <property type="entry name" value="DNAPOLXBETA"/>
</dbReference>
<dbReference type="GO" id="GO:0008270">
    <property type="term" value="F:zinc ion binding"/>
    <property type="evidence" value="ECO:0007669"/>
    <property type="project" value="TreeGrafter"/>
</dbReference>
<dbReference type="SMART" id="SM00278">
    <property type="entry name" value="HhH1"/>
    <property type="match status" value="3"/>
</dbReference>
<name>A0A6B0SYD4_9EURY</name>
<dbReference type="GO" id="GO:0004527">
    <property type="term" value="F:exonuclease activity"/>
    <property type="evidence" value="ECO:0007669"/>
    <property type="project" value="UniProtKB-KW"/>
</dbReference>
<dbReference type="InterPro" id="IPR003583">
    <property type="entry name" value="Hlx-hairpin-Hlx_DNA-bd_motif"/>
</dbReference>
<dbReference type="PANTHER" id="PTHR36928:SF1">
    <property type="entry name" value="PHOSPHATASE YCDX-RELATED"/>
    <property type="match status" value="1"/>
</dbReference>
<dbReference type="InterPro" id="IPR002054">
    <property type="entry name" value="DNA-dir_DNA_pol_X"/>
</dbReference>
<evidence type="ECO:0000256" key="7">
    <source>
        <dbReference type="ARBA" id="ARBA00022634"/>
    </source>
</evidence>
<evidence type="ECO:0000256" key="20">
    <source>
        <dbReference type="ARBA" id="ARBA00045548"/>
    </source>
</evidence>
<evidence type="ECO:0000256" key="17">
    <source>
        <dbReference type="ARBA" id="ARBA00035726"/>
    </source>
</evidence>
<dbReference type="GO" id="GO:0140078">
    <property type="term" value="F:class I DNA-(apurinic or apyrimidinic site) endonuclease activity"/>
    <property type="evidence" value="ECO:0007669"/>
    <property type="project" value="UniProtKB-EC"/>
</dbReference>
<evidence type="ECO:0000256" key="12">
    <source>
        <dbReference type="ARBA" id="ARBA00022843"/>
    </source>
</evidence>
<dbReference type="SUPFAM" id="SSF89550">
    <property type="entry name" value="PHP domain-like"/>
    <property type="match status" value="1"/>
</dbReference>
<dbReference type="PANTHER" id="PTHR36928">
    <property type="entry name" value="PHOSPHATASE YCDX-RELATED"/>
    <property type="match status" value="1"/>
</dbReference>
<comment type="subcellular location">
    <subcellularLocation>
        <location evidence="2">Cytoplasm</location>
    </subcellularLocation>
</comment>
<evidence type="ECO:0000256" key="14">
    <source>
        <dbReference type="ARBA" id="ARBA00023053"/>
    </source>
</evidence>
<dbReference type="SUPFAM" id="SSF81301">
    <property type="entry name" value="Nucleotidyltransferase"/>
    <property type="match status" value="1"/>
</dbReference>
<evidence type="ECO:0000259" key="23">
    <source>
        <dbReference type="SMART" id="SM00481"/>
    </source>
</evidence>
<dbReference type="Gene3D" id="1.10.150.110">
    <property type="entry name" value="DNA polymerase beta, N-terminal domain-like"/>
    <property type="match status" value="1"/>
</dbReference>
<dbReference type="InterPro" id="IPR002008">
    <property type="entry name" value="DNA_pol_X_beta-like"/>
</dbReference>
<reference evidence="25 26" key="1">
    <citation type="submission" date="2019-12" db="EMBL/GenBank/DDBJ databases">
        <title>Isolation and characterization of three novel carbon monoxide-oxidizing members of Halobacteria from salione crusts and soils.</title>
        <authorList>
            <person name="Myers M.R."/>
            <person name="King G.M."/>
        </authorList>
    </citation>
    <scope>NUCLEOTIDE SEQUENCE [LARGE SCALE GENOMIC DNA]</scope>
    <source>
        <strain evidence="25 26">WSH3</strain>
    </source>
</reference>
<evidence type="ECO:0000256" key="4">
    <source>
        <dbReference type="ARBA" id="ARBA00012720"/>
    </source>
</evidence>
<dbReference type="RefSeq" id="WP_159762692.1">
    <property type="nucleotide sequence ID" value="NZ_WUUT01000001.1"/>
</dbReference>
<dbReference type="InterPro" id="IPR004013">
    <property type="entry name" value="PHP_dom"/>
</dbReference>
<evidence type="ECO:0000256" key="6">
    <source>
        <dbReference type="ARBA" id="ARBA00022481"/>
    </source>
</evidence>
<dbReference type="InterPro" id="IPR027421">
    <property type="entry name" value="DNA_pol_lamdba_lyase_dom_sf"/>
</dbReference>
<comment type="function">
    <text evidence="20">Repair polymerase that plays a key role in base-excision repair. During this process, the damaged base is excised by specific DNA glycosylases, the DNA backbone is nicked at the abasic site by an apurinic/apyrimidic (AP) endonuclease, and POLB removes 5'-deoxyribose-phosphate from the preincised AP site acting as a 5'-deoxyribose-phosphate lyase (5'-dRP lyase); through its DNA polymerase activity, it adds one nucleotide to the 3' end of the arising single-nucleotide gap. Conducts 'gap-filling' DNA synthesis in a stepwise distributive fashion rather than in a processive fashion as for other DNA polymerases. It is also able to cleave sugar-phosphate bonds 3' to an intact AP site, acting as an AP lyase.</text>
</comment>
<feature type="domain" description="Helix-hairpin-helix DNA-binding motif class 1" evidence="22">
    <location>
        <begin position="93"/>
        <end position="112"/>
    </location>
</feature>
<comment type="catalytic activity">
    <reaction evidence="19">
        <text>a 5'-end 2'-deoxyribose-2'-deoxyribonucleotide-DNA = (2E,4S)-4-hydroxypenten-2-al-5-phosphate + a 5'-end 5'-phospho-2'-deoxyribonucleoside-DNA + H(+)</text>
        <dbReference type="Rhea" id="RHEA:76255"/>
        <dbReference type="Rhea" id="RHEA-COMP:13180"/>
        <dbReference type="Rhea" id="RHEA-COMP:18657"/>
        <dbReference type="ChEBI" id="CHEBI:15378"/>
        <dbReference type="ChEBI" id="CHEBI:136412"/>
        <dbReference type="ChEBI" id="CHEBI:195194"/>
        <dbReference type="ChEBI" id="CHEBI:195195"/>
    </reaction>
</comment>
<dbReference type="PIRSF" id="PIRSF005047">
    <property type="entry name" value="UCP005047_YshC"/>
    <property type="match status" value="1"/>
</dbReference>
<dbReference type="SMART" id="SM00483">
    <property type="entry name" value="POLXc"/>
    <property type="match status" value="1"/>
</dbReference>
<evidence type="ECO:0000256" key="3">
    <source>
        <dbReference type="ARBA" id="ARBA00012417"/>
    </source>
</evidence>
<keyword evidence="8" id="KW-0808">Transferase</keyword>
<evidence type="ECO:0000313" key="26">
    <source>
        <dbReference type="Proteomes" id="UP000466535"/>
    </source>
</evidence>
<dbReference type="SMART" id="SM00481">
    <property type="entry name" value="POLIIIAc"/>
    <property type="match status" value="1"/>
</dbReference>
<dbReference type="InterPro" id="IPR050243">
    <property type="entry name" value="PHP_phosphatase"/>
</dbReference>
<proteinExistence type="predicted"/>
<evidence type="ECO:0000256" key="2">
    <source>
        <dbReference type="ARBA" id="ARBA00004496"/>
    </source>
</evidence>
<evidence type="ECO:0000256" key="10">
    <source>
        <dbReference type="ARBA" id="ARBA00022705"/>
    </source>
</evidence>
<dbReference type="InterPro" id="IPR003141">
    <property type="entry name" value="Pol/His_phosphatase_N"/>
</dbReference>
<evidence type="ECO:0000256" key="16">
    <source>
        <dbReference type="ARBA" id="ARBA00035717"/>
    </source>
</evidence>
<keyword evidence="12" id="KW-0832">Ubl conjugation</keyword>
<dbReference type="Proteomes" id="UP000466535">
    <property type="component" value="Unassembled WGS sequence"/>
</dbReference>